<dbReference type="EMBL" id="PEYU01000020">
    <property type="protein sequence ID" value="PIS22585.1"/>
    <property type="molecule type" value="Genomic_DNA"/>
</dbReference>
<organism evidence="1 2">
    <name type="scientific">candidate division WWE3 bacterium CG08_land_8_20_14_0_20_41_10</name>
    <dbReference type="NCBI Taxonomy" id="1975085"/>
    <lineage>
        <taxon>Bacteria</taxon>
        <taxon>Katanobacteria</taxon>
    </lineage>
</organism>
<protein>
    <submittedName>
        <fullName evidence="1">Uncharacterized protein</fullName>
    </submittedName>
</protein>
<evidence type="ECO:0000313" key="2">
    <source>
        <dbReference type="Proteomes" id="UP000231252"/>
    </source>
</evidence>
<dbReference type="AlphaFoldDB" id="A0A2H0XCQ0"/>
<gene>
    <name evidence="1" type="ORF">COT50_01160</name>
</gene>
<comment type="caution">
    <text evidence="1">The sequence shown here is derived from an EMBL/GenBank/DDBJ whole genome shotgun (WGS) entry which is preliminary data.</text>
</comment>
<name>A0A2H0XCQ0_UNCKA</name>
<reference evidence="2" key="1">
    <citation type="submission" date="2017-09" db="EMBL/GenBank/DDBJ databases">
        <title>Depth-based differentiation of microbial function through sediment-hosted aquifers and enrichment of novel symbionts in the deep terrestrial subsurface.</title>
        <authorList>
            <person name="Probst A.J."/>
            <person name="Ladd B."/>
            <person name="Jarett J.K."/>
            <person name="Geller-Mcgrath D.E."/>
            <person name="Sieber C.M.K."/>
            <person name="Emerson J.B."/>
            <person name="Anantharaman K."/>
            <person name="Thomas B.C."/>
            <person name="Malmstrom R."/>
            <person name="Stieglmeier M."/>
            <person name="Klingl A."/>
            <person name="Woyke T."/>
            <person name="Ryan C.M."/>
            <person name="Banfield J.F."/>
        </authorList>
    </citation>
    <scope>NUCLEOTIDE SEQUENCE [LARGE SCALE GENOMIC DNA]</scope>
</reference>
<dbReference type="Proteomes" id="UP000231252">
    <property type="component" value="Unassembled WGS sequence"/>
</dbReference>
<sequence>MDKSKNIENLEEFLKNHKTFKEKCEVIYLMVEIRKILEYGGKSYKTLRFYCNWVLHKELSQEKTTKLLSDVFEPNVDQKKSGHENARNIKSIGRDFFMLKTFRKELEDFLKDHKLPMDLLNKNWWTFGKLLLEIIKDCPVHFVANKIQDLKIEKYDDMNYGYKFSLIDSRQKPIVKLKLKRK</sequence>
<accession>A0A2H0XCQ0</accession>
<evidence type="ECO:0000313" key="1">
    <source>
        <dbReference type="EMBL" id="PIS22585.1"/>
    </source>
</evidence>
<proteinExistence type="predicted"/>